<feature type="repeat" description="TPR" evidence="3">
    <location>
        <begin position="650"/>
        <end position="683"/>
    </location>
</feature>
<evidence type="ECO:0000313" key="5">
    <source>
        <dbReference type="Proteomes" id="UP000233387"/>
    </source>
</evidence>
<dbReference type="InterPro" id="IPR043129">
    <property type="entry name" value="ATPase_NBD"/>
</dbReference>
<comment type="caution">
    <text evidence="4">The sequence shown here is derived from an EMBL/GenBank/DDBJ whole genome shotgun (WGS) entry which is preliminary data.</text>
</comment>
<dbReference type="PROSITE" id="PS50005">
    <property type="entry name" value="TPR"/>
    <property type="match status" value="1"/>
</dbReference>
<dbReference type="AlphaFoldDB" id="A0A2N3I306"/>
<dbReference type="GO" id="GO:0140662">
    <property type="term" value="F:ATP-dependent protein folding chaperone"/>
    <property type="evidence" value="ECO:0007669"/>
    <property type="project" value="InterPro"/>
</dbReference>
<evidence type="ECO:0000256" key="1">
    <source>
        <dbReference type="ARBA" id="ARBA00022741"/>
    </source>
</evidence>
<dbReference type="Gene3D" id="1.25.40.10">
    <property type="entry name" value="Tetratricopeptide repeat domain"/>
    <property type="match status" value="1"/>
</dbReference>
<evidence type="ECO:0000256" key="3">
    <source>
        <dbReference type="PROSITE-ProRule" id="PRU00339"/>
    </source>
</evidence>
<sequence>MATDINIQSLFPALRNAQVAKPVTDIFNTTFIGIDFGTSTTVVSVATIDKETKEILTAPIWLNQKLYDGAIMSSEKIPTVIAWHNQQLLVGKGAADLKYQLKKGVNVWYSFKMELGEDLGSKYYNSELDRNSDFPILNPKDAAKVFFQYLKAQIDRYIREKNLPSNVQFAVSIPASFEANQRKELIYALEQNGISINKQSLIDEPNAAFLSYVQVSSLEQNPIKIPDGDNPKILVFDFGAGTCDVSILELGKDLNGIYSKNLSISKFEKLGGDDIDRLIAIDYLFPQLLKESGMNKDDFRTPEKNRIVSQLLKSAEQLKIMICENIALQTNNRTLPANATSKDYVSVGNRVEIDTRKGLLTLTEPKLSYAEFNEIMKAFLKSTTIVPYKTKIVEDEFATIFSPIQTALKKASLTKDEIDYVLLIGGSSKNPYVQAALKEYFKESDLLVPRDLQTHVSIGAAIHSLVYNGFGKNIIQPITSEPFLVITKDETPKVILKAGTHIPCDLIVIDDLVTSQDGQQAIELPICLGNVNKLLYNIKIVCGDSQGFKRNTPVKLELEITTDKLLLARATADGKQVMVEPLNPFANKELTTEQRIVLKAERQANLEAEQNGGKPTKQGLETLYKAYKKVGNYYRAAETLELLNELYPSVHNYNEIGILYSSAGYDDKALEYYEKSFYLNKNATTAFNYAYKLKDKDRSKFKEILEESLRLDPEKPHSLYELGKILKSEKNPEGIKMIEKAFNTWKRKFDTNQMSESDYGWLSSAADELGMRDFAQQVRESKPQFKGEKLYNSENLTVTSREGGLIKQ</sequence>
<keyword evidence="1" id="KW-0547">Nucleotide-binding</keyword>
<dbReference type="OrthoDB" id="499700at2"/>
<dbReference type="SUPFAM" id="SSF48452">
    <property type="entry name" value="TPR-like"/>
    <property type="match status" value="1"/>
</dbReference>
<dbReference type="PANTHER" id="PTHR19375">
    <property type="entry name" value="HEAT SHOCK PROTEIN 70KDA"/>
    <property type="match status" value="1"/>
</dbReference>
<keyword evidence="3" id="KW-0802">TPR repeat</keyword>
<reference evidence="4 5" key="1">
    <citation type="submission" date="2017-06" db="EMBL/GenBank/DDBJ databases">
        <title>Raineya orbicola gen. nov., sp. nov. a slightly thermophilic bacterium of the phylum Bacteroidetes and the description of Raineyaceae fam. nov.</title>
        <authorList>
            <person name="Albuquerque L."/>
            <person name="Polonia A.R.M."/>
            <person name="Barroso C."/>
            <person name="Froufe H.J.C."/>
            <person name="Lage O."/>
            <person name="Lobo-Da-Cunha A."/>
            <person name="Egas C."/>
            <person name="Da Costa M.S."/>
        </authorList>
    </citation>
    <scope>NUCLEOTIDE SEQUENCE [LARGE SCALE GENOMIC DNA]</scope>
    <source>
        <strain evidence="4 5">SPSPC-11</strain>
    </source>
</reference>
<dbReference type="GO" id="GO:0005524">
    <property type="term" value="F:ATP binding"/>
    <property type="evidence" value="ECO:0007669"/>
    <property type="project" value="UniProtKB-KW"/>
</dbReference>
<dbReference type="SUPFAM" id="SSF53067">
    <property type="entry name" value="Actin-like ATPase domain"/>
    <property type="match status" value="2"/>
</dbReference>
<proteinExistence type="predicted"/>
<keyword evidence="5" id="KW-1185">Reference proteome</keyword>
<name>A0A2N3I306_9BACT</name>
<dbReference type="RefSeq" id="WP_101359842.1">
    <property type="nucleotide sequence ID" value="NZ_NKXO01000064.1"/>
</dbReference>
<accession>A0A2N3I306</accession>
<dbReference type="Proteomes" id="UP000233387">
    <property type="component" value="Unassembled WGS sequence"/>
</dbReference>
<dbReference type="Gene3D" id="3.90.640.10">
    <property type="entry name" value="Actin, Chain A, domain 4"/>
    <property type="match status" value="1"/>
</dbReference>
<protein>
    <submittedName>
        <fullName evidence="4">Hsp70 protein</fullName>
    </submittedName>
</protein>
<dbReference type="InterPro" id="IPR011990">
    <property type="entry name" value="TPR-like_helical_dom_sf"/>
</dbReference>
<evidence type="ECO:0000256" key="2">
    <source>
        <dbReference type="ARBA" id="ARBA00022840"/>
    </source>
</evidence>
<dbReference type="Gene3D" id="3.30.420.40">
    <property type="match status" value="2"/>
</dbReference>
<dbReference type="Pfam" id="PF00012">
    <property type="entry name" value="HSP70"/>
    <property type="match status" value="2"/>
</dbReference>
<dbReference type="InterPro" id="IPR019734">
    <property type="entry name" value="TPR_rpt"/>
</dbReference>
<organism evidence="4 5">
    <name type="scientific">Raineya orbicola</name>
    <dbReference type="NCBI Taxonomy" id="2016530"/>
    <lineage>
        <taxon>Bacteria</taxon>
        <taxon>Pseudomonadati</taxon>
        <taxon>Bacteroidota</taxon>
        <taxon>Cytophagia</taxon>
        <taxon>Cytophagales</taxon>
        <taxon>Raineyaceae</taxon>
        <taxon>Raineya</taxon>
    </lineage>
</organism>
<dbReference type="PRINTS" id="PR00301">
    <property type="entry name" value="HEATSHOCK70"/>
</dbReference>
<dbReference type="EMBL" id="NKXO01000064">
    <property type="protein sequence ID" value="PKQ64710.1"/>
    <property type="molecule type" value="Genomic_DNA"/>
</dbReference>
<dbReference type="InterPro" id="IPR013126">
    <property type="entry name" value="Hsp_70_fam"/>
</dbReference>
<evidence type="ECO:0000313" key="4">
    <source>
        <dbReference type="EMBL" id="PKQ64710.1"/>
    </source>
</evidence>
<keyword evidence="2" id="KW-0067">ATP-binding</keyword>
<gene>
    <name evidence="4" type="ORF">Rain11_2584</name>
</gene>